<feature type="region of interest" description="Disordered" evidence="1">
    <location>
        <begin position="628"/>
        <end position="694"/>
    </location>
</feature>
<reference evidence="2" key="1">
    <citation type="submission" date="2021-01" db="EMBL/GenBank/DDBJ databases">
        <authorList>
            <person name="Corre E."/>
            <person name="Pelletier E."/>
            <person name="Niang G."/>
            <person name="Scheremetjew M."/>
            <person name="Finn R."/>
            <person name="Kale V."/>
            <person name="Holt S."/>
            <person name="Cochrane G."/>
            <person name="Meng A."/>
            <person name="Brown T."/>
            <person name="Cohen L."/>
        </authorList>
    </citation>
    <scope>NUCLEOTIDE SEQUENCE</scope>
    <source>
        <strain evidence="2">NIES-2562</strain>
    </source>
</reference>
<evidence type="ECO:0000313" key="2">
    <source>
        <dbReference type="EMBL" id="CAE0252711.1"/>
    </source>
</evidence>
<dbReference type="AlphaFoldDB" id="A0A7S3DBL6"/>
<feature type="region of interest" description="Disordered" evidence="1">
    <location>
        <begin position="1037"/>
        <end position="1061"/>
    </location>
</feature>
<feature type="compositionally biased region" description="Acidic residues" evidence="1">
    <location>
        <begin position="650"/>
        <end position="659"/>
    </location>
</feature>
<accession>A0A7S3DBL6</accession>
<feature type="region of interest" description="Disordered" evidence="1">
    <location>
        <begin position="163"/>
        <end position="184"/>
    </location>
</feature>
<feature type="region of interest" description="Disordered" evidence="1">
    <location>
        <begin position="197"/>
        <end position="225"/>
    </location>
</feature>
<protein>
    <submittedName>
        <fullName evidence="2">Uncharacterized protein</fullName>
    </submittedName>
</protein>
<sequence length="1061" mass="115509">MEVEYEKSVLDFTRQRRAQVKFLRRRRARAFSQDGVDSVATKGKERDRDLKLDLSLLRLIKKMYEWKQGSSTAGLTAAKLLSILNLLDEVCHCLQLSTPLGAPSADSPLKGFPTSLDRVQDMSGPYLSSLSVLFYFLHLAKLKAAGASRDDVAFPSLANLQQTRGERRRSQVGSGRGSVAGSDTSLGIVSSLSLFGGEGSGGNRRTRDGGSMSGSGSGSDGELDHVREGEDEGMVVMEVLQALRTSMCDVLGQELNQPFHTTAKGVKDECGKWYEECGYRCSWMRGDGRNTREVLESAATALLSRGENTEEVKATSKFSSAPNGIPTVRMYGDNRGTAGVDMSSADEASRQRRLLPLSLSFEGDIGRHKGGDASTFVYDTDGAASDTSASDQACSGHHAALLNCLHTLRIVQPALLHFISPSISHIPPSAFTKKGLVSLLSTIQKDCFPHIAYLSHGCAQHKSGVDWMCVIRQRIHEKGQVCTIDEEELVQIATPTFVYYNAMTKERFFLKSEIDPSHNDADGLLQSSCSLSAIIHSSLRARLLHIESGSAQARVVGENEKGGSKEQQQYADLSPLVRGWLRQWRSWAEHQTTLHPHKRTTKQLCYLISEVRRLILQLEEWKRECTKACSSSRQEHSTGRGGASSMELVDASDVEEEESTPARVYAGGKNTRRTPPSSMHNRVGMAGGRGRSVPTTVERLGRGIRGGDGGDRTTGVKPLSFPHLDEELFELNVVEGVILDALREDSFSLSRQLWSALPKSYFKSKDGGIVLGDDVSEGQIVTGSISVYGKGAISTVMADIHRNVLLPASASLTHADKELKMEILYTYAASIVHFLLAKAKETPMRITSYGGHKIGADVRFLMAWLRSEAMSDRSVSEVEGIAEIEEGRGVITSNGTRHAGRAYTPDQAKDRRREGEEWGRGESIGQEGGSTLRVHRESTSTAGVDADEVGGHVMDVESVGRSGKKLSGKKGTGGAAAVSGYELERGGSIAPKTPRDDAQTGPFFAIFERALCVTKVLTLSDVEAAYQAGLLSDGPDWMQLRRGPLKKKGNEERKGKKRLCS</sequence>
<feature type="region of interest" description="Disordered" evidence="1">
    <location>
        <begin position="893"/>
        <end position="929"/>
    </location>
</feature>
<organism evidence="2">
    <name type="scientific">Palpitomonas bilix</name>
    <dbReference type="NCBI Taxonomy" id="652834"/>
    <lineage>
        <taxon>Eukaryota</taxon>
        <taxon>Eukaryota incertae sedis</taxon>
    </lineage>
</organism>
<feature type="compositionally biased region" description="Low complexity" evidence="1">
    <location>
        <begin position="171"/>
        <end position="182"/>
    </location>
</feature>
<feature type="compositionally biased region" description="Basic and acidic residues" evidence="1">
    <location>
        <begin position="907"/>
        <end position="920"/>
    </location>
</feature>
<gene>
    <name evidence="2" type="ORF">PBIL07802_LOCUS14940</name>
</gene>
<proteinExistence type="predicted"/>
<evidence type="ECO:0000256" key="1">
    <source>
        <dbReference type="SAM" id="MobiDB-lite"/>
    </source>
</evidence>
<name>A0A7S3DBL6_9EUKA</name>
<dbReference type="EMBL" id="HBIB01022855">
    <property type="protein sequence ID" value="CAE0252711.1"/>
    <property type="molecule type" value="Transcribed_RNA"/>
</dbReference>